<evidence type="ECO:0000256" key="10">
    <source>
        <dbReference type="PIRNR" id="PIRNR006769"/>
    </source>
</evidence>
<evidence type="ECO:0000256" key="8">
    <source>
        <dbReference type="ARBA" id="ARBA00023002"/>
    </source>
</evidence>
<keyword evidence="6 10" id="KW-0686">Riboflavin biosynthesis</keyword>
<dbReference type="SUPFAM" id="SSF53597">
    <property type="entry name" value="Dihydrofolate reductase-like"/>
    <property type="match status" value="1"/>
</dbReference>
<keyword evidence="10 13" id="KW-0862">Zinc</keyword>
<feature type="domain" description="CMP/dCMP-type deaminase" evidence="14">
    <location>
        <begin position="11"/>
        <end position="137"/>
    </location>
</feature>
<dbReference type="Pfam" id="PF00383">
    <property type="entry name" value="dCMP_cyt_deam_1"/>
    <property type="match status" value="1"/>
</dbReference>
<organism evidence="15 16">
    <name type="scientific">Methylobacterium nonmethylotrophicum</name>
    <dbReference type="NCBI Taxonomy" id="1141884"/>
    <lineage>
        <taxon>Bacteria</taxon>
        <taxon>Pseudomonadati</taxon>
        <taxon>Pseudomonadota</taxon>
        <taxon>Alphaproteobacteria</taxon>
        <taxon>Hyphomicrobiales</taxon>
        <taxon>Methylobacteriaceae</taxon>
        <taxon>Methylobacterium</taxon>
    </lineage>
</organism>
<dbReference type="InterPro" id="IPR024072">
    <property type="entry name" value="DHFR-like_dom_sf"/>
</dbReference>
<keyword evidence="10 15" id="KW-0378">Hydrolase</keyword>
<dbReference type="InterPro" id="IPR002734">
    <property type="entry name" value="RibDG_C"/>
</dbReference>
<evidence type="ECO:0000256" key="13">
    <source>
        <dbReference type="PIRSR" id="PIRSR006769-3"/>
    </source>
</evidence>
<dbReference type="Gene3D" id="3.40.430.10">
    <property type="entry name" value="Dihydrofolate Reductase, subunit A"/>
    <property type="match status" value="1"/>
</dbReference>
<dbReference type="GO" id="GO:0008835">
    <property type="term" value="F:diaminohydroxyphosphoribosylaminopyrimidine deaminase activity"/>
    <property type="evidence" value="ECO:0007669"/>
    <property type="project" value="UniProtKB-EC"/>
</dbReference>
<accession>A0A4Z0NS48</accession>
<dbReference type="InterPro" id="IPR016193">
    <property type="entry name" value="Cytidine_deaminase-like"/>
</dbReference>
<proteinExistence type="inferred from homology"/>
<dbReference type="NCBIfam" id="TIGR00326">
    <property type="entry name" value="eubact_ribD"/>
    <property type="match status" value="1"/>
</dbReference>
<feature type="binding site" evidence="12">
    <location>
        <position position="209"/>
    </location>
    <ligand>
        <name>NADP(+)</name>
        <dbReference type="ChEBI" id="CHEBI:58349"/>
    </ligand>
</feature>
<evidence type="ECO:0000256" key="2">
    <source>
        <dbReference type="ARBA" id="ARBA00004882"/>
    </source>
</evidence>
<dbReference type="AlphaFoldDB" id="A0A4Z0NS48"/>
<keyword evidence="16" id="KW-1185">Reference proteome</keyword>
<evidence type="ECO:0000256" key="3">
    <source>
        <dbReference type="ARBA" id="ARBA00004910"/>
    </source>
</evidence>
<dbReference type="OrthoDB" id="9800865at2"/>
<protein>
    <recommendedName>
        <fullName evidence="10">Riboflavin biosynthesis protein RibD</fullName>
    </recommendedName>
    <domain>
        <recommendedName>
            <fullName evidence="10">Diaminohydroxyphosphoribosylaminopyrimidine deaminase</fullName>
            <shortName evidence="10">DRAP deaminase</shortName>
            <ecNumber evidence="10">3.5.4.26</ecNumber>
        </recommendedName>
        <alternativeName>
            <fullName evidence="10">Riboflavin-specific deaminase</fullName>
        </alternativeName>
    </domain>
    <domain>
        <recommendedName>
            <fullName evidence="10">5-amino-6-(5-phosphoribosylamino)uracil reductase</fullName>
            <ecNumber evidence="10">1.1.1.193</ecNumber>
        </recommendedName>
        <alternativeName>
            <fullName evidence="10">HTP reductase</fullName>
        </alternativeName>
    </domain>
</protein>
<dbReference type="GO" id="GO:0008703">
    <property type="term" value="F:5-amino-6-(5-phosphoribosylamino)uracil reductase activity"/>
    <property type="evidence" value="ECO:0007669"/>
    <property type="project" value="UniProtKB-EC"/>
</dbReference>
<dbReference type="PANTHER" id="PTHR38011">
    <property type="entry name" value="DIHYDROFOLATE REDUCTASE FAMILY PROTEIN (AFU_ORTHOLOGUE AFUA_8G06820)"/>
    <property type="match status" value="1"/>
</dbReference>
<dbReference type="Gene3D" id="3.40.140.10">
    <property type="entry name" value="Cytidine Deaminase, domain 2"/>
    <property type="match status" value="1"/>
</dbReference>
<dbReference type="InterPro" id="IPR050765">
    <property type="entry name" value="Riboflavin_Biosynth_HTPR"/>
</dbReference>
<dbReference type="RefSeq" id="WP_135414395.1">
    <property type="nucleotide sequence ID" value="NZ_SRLB01000006.1"/>
</dbReference>
<keyword evidence="10 13" id="KW-0479">Metal-binding</keyword>
<comment type="pathway">
    <text evidence="2 10">Cofactor biosynthesis; riboflavin biosynthesis; 5-amino-6-(D-ribitylamino)uracil from GTP: step 2/4.</text>
</comment>
<dbReference type="PANTHER" id="PTHR38011:SF7">
    <property type="entry name" value="2,5-DIAMINO-6-RIBOSYLAMINO-4(3H)-PYRIMIDINONE 5'-PHOSPHATE REDUCTASE"/>
    <property type="match status" value="1"/>
</dbReference>
<feature type="binding site" evidence="12">
    <location>
        <position position="220"/>
    </location>
    <ligand>
        <name>substrate</name>
    </ligand>
</feature>
<feature type="binding site" evidence="12">
    <location>
        <position position="168"/>
    </location>
    <ligand>
        <name>NADP(+)</name>
        <dbReference type="ChEBI" id="CHEBI:58349"/>
    </ligand>
</feature>
<feature type="binding site" evidence="12">
    <location>
        <position position="197"/>
    </location>
    <ligand>
        <name>substrate</name>
    </ligand>
</feature>
<dbReference type="Pfam" id="PF01872">
    <property type="entry name" value="RibD_C"/>
    <property type="match status" value="1"/>
</dbReference>
<comment type="cofactor">
    <cofactor evidence="10 13">
        <name>Zn(2+)</name>
        <dbReference type="ChEBI" id="CHEBI:29105"/>
    </cofactor>
    <text evidence="10 13">Binds 1 zinc ion.</text>
</comment>
<evidence type="ECO:0000313" key="16">
    <source>
        <dbReference type="Proteomes" id="UP000297535"/>
    </source>
</evidence>
<comment type="function">
    <text evidence="1 10">Converts 2,5-diamino-6-(ribosylamino)-4(3h)-pyrimidinone 5'-phosphate into 5-amino-6-(ribosylamino)-2,4(1h,3h)-pyrimidinedione 5'-phosphate.</text>
</comment>
<feature type="active site" description="Proton donor" evidence="11">
    <location>
        <position position="66"/>
    </location>
</feature>
<evidence type="ECO:0000256" key="9">
    <source>
        <dbReference type="ARBA" id="ARBA00023268"/>
    </source>
</evidence>
<dbReference type="PIRSF" id="PIRSF006769">
    <property type="entry name" value="RibD"/>
    <property type="match status" value="1"/>
</dbReference>
<dbReference type="EC" id="1.1.1.193" evidence="10"/>
<comment type="similarity">
    <text evidence="4 10">In the N-terminal section; belongs to the cytidine and deoxycytidylate deaminase family.</text>
</comment>
<dbReference type="GO" id="GO:0009231">
    <property type="term" value="P:riboflavin biosynthetic process"/>
    <property type="evidence" value="ECO:0007669"/>
    <property type="project" value="UniProtKB-UniPathway"/>
</dbReference>
<feature type="binding site" evidence="13">
    <location>
        <position position="64"/>
    </location>
    <ligand>
        <name>Zn(2+)</name>
        <dbReference type="ChEBI" id="CHEBI:29105"/>
        <note>catalytic</note>
    </ligand>
</feature>
<dbReference type="EMBL" id="SRLB01000006">
    <property type="protein sequence ID" value="TGE00111.1"/>
    <property type="molecule type" value="Genomic_DNA"/>
</dbReference>
<dbReference type="CDD" id="cd01284">
    <property type="entry name" value="Riboflavin_deaminase-reductase"/>
    <property type="match status" value="1"/>
</dbReference>
<keyword evidence="9" id="KW-0511">Multifunctional enzyme</keyword>
<evidence type="ECO:0000256" key="11">
    <source>
        <dbReference type="PIRSR" id="PIRSR006769-1"/>
    </source>
</evidence>
<comment type="similarity">
    <text evidence="5 10">In the C-terminal section; belongs to the HTP reductase family.</text>
</comment>
<feature type="binding site" evidence="12">
    <location>
        <position position="217"/>
    </location>
    <ligand>
        <name>substrate</name>
    </ligand>
</feature>
<gene>
    <name evidence="15" type="primary">ribD</name>
    <name evidence="15" type="ORF">EU555_09330</name>
</gene>
<evidence type="ECO:0000256" key="7">
    <source>
        <dbReference type="ARBA" id="ARBA00022857"/>
    </source>
</evidence>
<name>A0A4Z0NS48_9HYPH</name>
<dbReference type="InterPro" id="IPR002125">
    <property type="entry name" value="CMP_dCMP_dom"/>
</dbReference>
<evidence type="ECO:0000256" key="4">
    <source>
        <dbReference type="ARBA" id="ARBA00005259"/>
    </source>
</evidence>
<comment type="catalytic activity">
    <reaction evidence="10">
        <text>2,5-diamino-6-hydroxy-4-(5-phosphoribosylamino)-pyrimidine + H2O + H(+) = 5-amino-6-(5-phospho-D-ribosylamino)uracil + NH4(+)</text>
        <dbReference type="Rhea" id="RHEA:21868"/>
        <dbReference type="ChEBI" id="CHEBI:15377"/>
        <dbReference type="ChEBI" id="CHEBI:15378"/>
        <dbReference type="ChEBI" id="CHEBI:28938"/>
        <dbReference type="ChEBI" id="CHEBI:58453"/>
        <dbReference type="ChEBI" id="CHEBI:58614"/>
        <dbReference type="EC" id="3.5.4.26"/>
    </reaction>
</comment>
<reference evidence="15 16" key="1">
    <citation type="submission" date="2019-04" db="EMBL/GenBank/DDBJ databases">
        <authorList>
            <person name="Feng G."/>
            <person name="Zhu H."/>
        </authorList>
    </citation>
    <scope>NUCLEOTIDE SEQUENCE [LARGE SCALE GENOMIC DNA]</scope>
    <source>
        <strain evidence="15 16">6HR-1</strain>
    </source>
</reference>
<dbReference type="SUPFAM" id="SSF53927">
    <property type="entry name" value="Cytidine deaminase-like"/>
    <property type="match status" value="1"/>
</dbReference>
<dbReference type="Proteomes" id="UP000297535">
    <property type="component" value="Unassembled WGS sequence"/>
</dbReference>
<evidence type="ECO:0000256" key="1">
    <source>
        <dbReference type="ARBA" id="ARBA00002151"/>
    </source>
</evidence>
<sequence>MSGPDAAAQQAVDRRYMRLALALGRRHLGQAWPNPSVGAVLVGGPPGAERILAQGVTQEGGRPHAERVALAAAGEAARGATLYVTLEPCSHHGRTSPCADATIAAGVARVVSAMDDPDPRVAGRGHARLKEAGIAVSVGLMGLEAARDQRGHIARITLGRPAVFLKLARTADGFAAGGEGRLMISGPRANAEIHLQRAHCDAIMVGVGTVLADDPELTVRLPGMAARSPLRIVLDPQLRTPPTARLVRTSATVPTLILAGPGGPAAAAEALTAAGAEVQRVPITAEGRIDLPAALLFLGARGLTRICSEGGPTLADALARENLVDECLLVTGDRPLGQPGLPAVGPNLAARLASADFAVAEEYRIGTDLFTCHARSP</sequence>
<dbReference type="UniPathway" id="UPA00275">
    <property type="reaction ID" value="UER00401"/>
</dbReference>
<evidence type="ECO:0000256" key="12">
    <source>
        <dbReference type="PIRSR" id="PIRSR006769-2"/>
    </source>
</evidence>
<dbReference type="GO" id="GO:0046872">
    <property type="term" value="F:metal ion binding"/>
    <property type="evidence" value="ECO:0007669"/>
    <property type="project" value="UniProtKB-KW"/>
</dbReference>
<comment type="caution">
    <text evidence="15">The sequence shown here is derived from an EMBL/GenBank/DDBJ whole genome shotgun (WGS) entry which is preliminary data.</text>
</comment>
<comment type="catalytic activity">
    <reaction evidence="10">
        <text>5-amino-6-(5-phospho-D-ribitylamino)uracil + NADP(+) = 5-amino-6-(5-phospho-D-ribosylamino)uracil + NADPH + H(+)</text>
        <dbReference type="Rhea" id="RHEA:17845"/>
        <dbReference type="ChEBI" id="CHEBI:15378"/>
        <dbReference type="ChEBI" id="CHEBI:57783"/>
        <dbReference type="ChEBI" id="CHEBI:58349"/>
        <dbReference type="ChEBI" id="CHEBI:58421"/>
        <dbReference type="ChEBI" id="CHEBI:58453"/>
        <dbReference type="EC" id="1.1.1.193"/>
    </reaction>
</comment>
<feature type="binding site" evidence="12">
    <location>
        <position position="213"/>
    </location>
    <ligand>
        <name>NADP(+)</name>
        <dbReference type="ChEBI" id="CHEBI:58349"/>
    </ligand>
</feature>
<feature type="binding site" evidence="13">
    <location>
        <position position="89"/>
    </location>
    <ligand>
        <name>Zn(2+)</name>
        <dbReference type="ChEBI" id="CHEBI:29105"/>
        <note>catalytic</note>
    </ligand>
</feature>
<keyword evidence="8 10" id="KW-0560">Oxidoreductase</keyword>
<evidence type="ECO:0000313" key="15">
    <source>
        <dbReference type="EMBL" id="TGE00111.1"/>
    </source>
</evidence>
<evidence type="ECO:0000256" key="5">
    <source>
        <dbReference type="ARBA" id="ARBA00007417"/>
    </source>
</evidence>
<dbReference type="EC" id="3.5.4.26" evidence="10"/>
<dbReference type="InterPro" id="IPR004794">
    <property type="entry name" value="Eubact_RibD"/>
</dbReference>
<evidence type="ECO:0000256" key="6">
    <source>
        <dbReference type="ARBA" id="ARBA00022619"/>
    </source>
</evidence>
<keyword evidence="7 10" id="KW-0521">NADP</keyword>
<evidence type="ECO:0000259" key="14">
    <source>
        <dbReference type="PROSITE" id="PS51747"/>
    </source>
</evidence>
<feature type="binding site" evidence="13">
    <location>
        <position position="98"/>
    </location>
    <ligand>
        <name>Zn(2+)</name>
        <dbReference type="ChEBI" id="CHEBI:29105"/>
        <note>catalytic</note>
    </ligand>
</feature>
<comment type="pathway">
    <text evidence="3 10">Cofactor biosynthesis; riboflavin biosynthesis; 5-amino-6-(D-ribitylamino)uracil from GTP: step 3/4.</text>
</comment>
<dbReference type="PROSITE" id="PS51747">
    <property type="entry name" value="CYT_DCMP_DEAMINASES_2"/>
    <property type="match status" value="1"/>
</dbReference>